<feature type="domain" description="DUF4246" evidence="2">
    <location>
        <begin position="137"/>
        <end position="625"/>
    </location>
</feature>
<dbReference type="InterPro" id="IPR049207">
    <property type="entry name" value="DUF4246_N"/>
</dbReference>
<evidence type="ECO:0000259" key="2">
    <source>
        <dbReference type="Pfam" id="PF14033"/>
    </source>
</evidence>
<dbReference type="PANTHER" id="PTHR33119">
    <property type="entry name" value="IFI3P"/>
    <property type="match status" value="1"/>
</dbReference>
<evidence type="ECO:0000313" key="5">
    <source>
        <dbReference type="RefSeq" id="XP_030977210.1"/>
    </source>
</evidence>
<dbReference type="Proteomes" id="UP000515153">
    <property type="component" value="Unplaced"/>
</dbReference>
<gene>
    <name evidence="5" type="ORF">PgNI_12208</name>
</gene>
<dbReference type="InterPro" id="IPR049192">
    <property type="entry name" value="DUF4246_C"/>
</dbReference>
<feature type="region of interest" description="Disordered" evidence="1">
    <location>
        <begin position="382"/>
        <end position="424"/>
    </location>
</feature>
<dbReference type="PANTHER" id="PTHR33119:SF1">
    <property type="entry name" value="FE2OG DIOXYGENASE DOMAIN-CONTAINING PROTEIN"/>
    <property type="match status" value="1"/>
</dbReference>
<accession>A0A6P8AQP0</accession>
<keyword evidence="4" id="KW-1185">Reference proteome</keyword>
<dbReference type="RefSeq" id="XP_030977210.1">
    <property type="nucleotide sequence ID" value="XM_031132163.1"/>
</dbReference>
<evidence type="ECO:0000313" key="4">
    <source>
        <dbReference type="Proteomes" id="UP000515153"/>
    </source>
</evidence>
<feature type="domain" description="DUF4246" evidence="3">
    <location>
        <begin position="11"/>
        <end position="86"/>
    </location>
</feature>
<dbReference type="AlphaFoldDB" id="A0A6P8AQP0"/>
<reference evidence="5" key="3">
    <citation type="submission" date="2025-08" db="UniProtKB">
        <authorList>
            <consortium name="RefSeq"/>
        </authorList>
    </citation>
    <scope>IDENTIFICATION</scope>
    <source>
        <strain evidence="5">NI907</strain>
    </source>
</reference>
<name>A0A6P8AQP0_PYRGI</name>
<dbReference type="Pfam" id="PF21666">
    <property type="entry name" value="DUF4246_N"/>
    <property type="match status" value="1"/>
</dbReference>
<dbReference type="GeneID" id="41967068"/>
<dbReference type="InterPro" id="IPR025340">
    <property type="entry name" value="DUF4246"/>
</dbReference>
<reference evidence="5" key="2">
    <citation type="submission" date="2019-10" db="EMBL/GenBank/DDBJ databases">
        <authorList>
            <consortium name="NCBI Genome Project"/>
        </authorList>
    </citation>
    <scope>NUCLEOTIDE SEQUENCE</scope>
    <source>
        <strain evidence="5">NI907</strain>
    </source>
</reference>
<feature type="compositionally biased region" description="Acidic residues" evidence="1">
    <location>
        <begin position="401"/>
        <end position="422"/>
    </location>
</feature>
<reference evidence="5" key="1">
    <citation type="journal article" date="2019" name="Mol. Biol. Evol.">
        <title>Blast fungal genomes show frequent chromosomal changes, gene gains and losses, and effector gene turnover.</title>
        <authorList>
            <person name="Gomez Luciano L.B."/>
            <person name="Jason Tsai I."/>
            <person name="Chuma I."/>
            <person name="Tosa Y."/>
            <person name="Chen Y.H."/>
            <person name="Li J.Y."/>
            <person name="Li M.Y."/>
            <person name="Jade Lu M.Y."/>
            <person name="Nakayashiki H."/>
            <person name="Li W.H."/>
        </authorList>
    </citation>
    <scope>NUCLEOTIDE SEQUENCE</scope>
    <source>
        <strain evidence="5">NI907</strain>
    </source>
</reference>
<proteinExistence type="predicted"/>
<dbReference type="Pfam" id="PF14033">
    <property type="entry name" value="DUF4246"/>
    <property type="match status" value="1"/>
</dbReference>
<evidence type="ECO:0000259" key="3">
    <source>
        <dbReference type="Pfam" id="PF21666"/>
    </source>
</evidence>
<protein>
    <submittedName>
        <fullName evidence="5">Uncharacterized protein</fullName>
    </submittedName>
</protein>
<sequence length="718" mass="81561">MASSTKPAAGYPGFGLPLRYFPEGKRGYRYVGTYPLGIHEDNVGCDSGMIQVREVAMMSVMDRLTDKPEWHRKVWNEEIVTNWRREALEIPDSEFWDLATRNKSLAKMKMYRDGIEVPAPSLGVPHDKPPKGIMNEATFDCCIQELRYKAKYFEKTGVIPTLDAFASVAKSDSLVSPDLQAELKKAFDRLEGDQAANPDWHPGSDQKVLDLIHPSLYLLVYGRTRVLDEERVGVEDAVKTWAGKGNIIPEQAQPPTTENGPPWVYGRLSGPAYTFSGDSSPFWSYQYQWLPSNMRFQEDGSLKFTSYINNLHPTRYPEIYRAIEKLATKALPLWDQCLAVNAGPGKKTGPGRLDMRLPFEGVDDNVDPGIWSVAFEAMGDMENKPANLKKPNITHNRSENDQDGEESEDIEESEEEEDEDEKEERLRAMWENIRNPIFPDPEFSSVDYESKIGTRLVEKYKDSGLQVIVKMASIKLTPENPEFTGGAWHVEGQMNERIVGTALYYLDSENVTESCLEFRMSTNAVYMNEDLKIGQDAYHWMQWAYGTQLGQGNAPGLQNYGTVETRQGRLLTFPNVFQHRVPAFRLQDSTKPGHRRFIALWLVDPTIRIINTGMVPPQRLDWWLESVLGSPEMVAKLPSDVLKVLKRHSSGNGKGNGGFSQLPPEIVAMIMEHLKLEALPMGEEEAKEHRLKVMEIRSAFEKNVDSAWHHRTYSFCEH</sequence>
<dbReference type="KEGG" id="pgri:PgNI_12208"/>
<evidence type="ECO:0000256" key="1">
    <source>
        <dbReference type="SAM" id="MobiDB-lite"/>
    </source>
</evidence>
<organism evidence="4 5">
    <name type="scientific">Pyricularia grisea</name>
    <name type="common">Crabgrass-specific blast fungus</name>
    <name type="synonym">Magnaporthe grisea</name>
    <dbReference type="NCBI Taxonomy" id="148305"/>
    <lineage>
        <taxon>Eukaryota</taxon>
        <taxon>Fungi</taxon>
        <taxon>Dikarya</taxon>
        <taxon>Ascomycota</taxon>
        <taxon>Pezizomycotina</taxon>
        <taxon>Sordariomycetes</taxon>
        <taxon>Sordariomycetidae</taxon>
        <taxon>Magnaporthales</taxon>
        <taxon>Pyriculariaceae</taxon>
        <taxon>Pyricularia</taxon>
    </lineage>
</organism>